<sequence>MSSANGTIQSMPGGQFTATFQIDETVFRFSGSLMPSTSGFTCRTATLAYTDKQSLTSTRSFSGIVGPNNVDLTIANGPKITGSLDMPVIPACAVMGSGRWSMSV</sequence>
<evidence type="ECO:0000313" key="1">
    <source>
        <dbReference type="EMBL" id="KAF5310973.1"/>
    </source>
</evidence>
<gene>
    <name evidence="1" type="ORF">D9619_007963</name>
</gene>
<dbReference type="Proteomes" id="UP000567179">
    <property type="component" value="Unassembled WGS sequence"/>
</dbReference>
<protein>
    <submittedName>
        <fullName evidence="1">Uncharacterized protein</fullName>
    </submittedName>
</protein>
<proteinExistence type="predicted"/>
<comment type="caution">
    <text evidence="1">The sequence shown here is derived from an EMBL/GenBank/DDBJ whole genome shotgun (WGS) entry which is preliminary data.</text>
</comment>
<reference evidence="1 2" key="1">
    <citation type="journal article" date="2020" name="ISME J.">
        <title>Uncovering the hidden diversity of litter-decomposition mechanisms in mushroom-forming fungi.</title>
        <authorList>
            <person name="Floudas D."/>
            <person name="Bentzer J."/>
            <person name="Ahren D."/>
            <person name="Johansson T."/>
            <person name="Persson P."/>
            <person name="Tunlid A."/>
        </authorList>
    </citation>
    <scope>NUCLEOTIDE SEQUENCE [LARGE SCALE GENOMIC DNA]</scope>
    <source>
        <strain evidence="1 2">CBS 101986</strain>
    </source>
</reference>
<name>A0A8H5AUW2_9AGAR</name>
<dbReference type="AlphaFoldDB" id="A0A8H5AUW2"/>
<keyword evidence="2" id="KW-1185">Reference proteome</keyword>
<accession>A0A8H5AUW2</accession>
<evidence type="ECO:0000313" key="2">
    <source>
        <dbReference type="Proteomes" id="UP000567179"/>
    </source>
</evidence>
<organism evidence="1 2">
    <name type="scientific">Psilocybe cf. subviscida</name>
    <dbReference type="NCBI Taxonomy" id="2480587"/>
    <lineage>
        <taxon>Eukaryota</taxon>
        <taxon>Fungi</taxon>
        <taxon>Dikarya</taxon>
        <taxon>Basidiomycota</taxon>
        <taxon>Agaricomycotina</taxon>
        <taxon>Agaricomycetes</taxon>
        <taxon>Agaricomycetidae</taxon>
        <taxon>Agaricales</taxon>
        <taxon>Agaricineae</taxon>
        <taxon>Strophariaceae</taxon>
        <taxon>Psilocybe</taxon>
    </lineage>
</organism>
<dbReference type="EMBL" id="JAACJJ010000057">
    <property type="protein sequence ID" value="KAF5310973.1"/>
    <property type="molecule type" value="Genomic_DNA"/>
</dbReference>
<dbReference type="OrthoDB" id="2984728at2759"/>